<feature type="transmembrane region" description="Helical" evidence="7">
    <location>
        <begin position="297"/>
        <end position="318"/>
    </location>
</feature>
<feature type="transmembrane region" description="Helical" evidence="7">
    <location>
        <begin position="65"/>
        <end position="85"/>
    </location>
</feature>
<organism evidence="8 9">
    <name type="scientific">Knufia peltigerae</name>
    <dbReference type="NCBI Taxonomy" id="1002370"/>
    <lineage>
        <taxon>Eukaryota</taxon>
        <taxon>Fungi</taxon>
        <taxon>Dikarya</taxon>
        <taxon>Ascomycota</taxon>
        <taxon>Pezizomycotina</taxon>
        <taxon>Eurotiomycetes</taxon>
        <taxon>Chaetothyriomycetidae</taxon>
        <taxon>Chaetothyriales</taxon>
        <taxon>Trichomeriaceae</taxon>
        <taxon>Knufia</taxon>
    </lineage>
</organism>
<dbReference type="EMBL" id="JAPDRN010000067">
    <property type="protein sequence ID" value="KAJ9629239.1"/>
    <property type="molecule type" value="Genomic_DNA"/>
</dbReference>
<evidence type="ECO:0000256" key="3">
    <source>
        <dbReference type="ARBA" id="ARBA00022692"/>
    </source>
</evidence>
<comment type="subcellular location">
    <subcellularLocation>
        <location evidence="1">Membrane</location>
        <topology evidence="1">Multi-pass membrane protein</topology>
    </subcellularLocation>
</comment>
<keyword evidence="4 7" id="KW-1133">Transmembrane helix</keyword>
<evidence type="ECO:0000256" key="2">
    <source>
        <dbReference type="ARBA" id="ARBA00022448"/>
    </source>
</evidence>
<keyword evidence="2" id="KW-0813">Transport</keyword>
<proteinExistence type="predicted"/>
<reference evidence="8" key="1">
    <citation type="submission" date="2022-10" db="EMBL/GenBank/DDBJ databases">
        <title>Culturing micro-colonial fungi from biological soil crusts in the Mojave desert and describing Neophaeococcomyces mojavensis, and introducing the new genera and species Taxawa tesnikishii.</title>
        <authorList>
            <person name="Kurbessoian T."/>
            <person name="Stajich J.E."/>
        </authorList>
    </citation>
    <scope>NUCLEOTIDE SEQUENCE</scope>
    <source>
        <strain evidence="8">TK_35</strain>
    </source>
</reference>
<feature type="transmembrane region" description="Helical" evidence="7">
    <location>
        <begin position="462"/>
        <end position="488"/>
    </location>
</feature>
<dbReference type="Gene3D" id="1.20.1740.10">
    <property type="entry name" value="Amino acid/polyamine transporter I"/>
    <property type="match status" value="1"/>
</dbReference>
<name>A0AA39CVH1_9EURO</name>
<feature type="transmembrane region" description="Helical" evidence="7">
    <location>
        <begin position="214"/>
        <end position="237"/>
    </location>
</feature>
<evidence type="ECO:0008006" key="10">
    <source>
        <dbReference type="Google" id="ProtNLM"/>
    </source>
</evidence>
<gene>
    <name evidence="8" type="ORF">H2204_008879</name>
</gene>
<dbReference type="InterPro" id="IPR002293">
    <property type="entry name" value="AA/rel_permease1"/>
</dbReference>
<dbReference type="PANTHER" id="PTHR45649">
    <property type="entry name" value="AMINO-ACID PERMEASE BAT1"/>
    <property type="match status" value="1"/>
</dbReference>
<evidence type="ECO:0000313" key="9">
    <source>
        <dbReference type="Proteomes" id="UP001172681"/>
    </source>
</evidence>
<feature type="transmembrane region" description="Helical" evidence="7">
    <location>
        <begin position="97"/>
        <end position="116"/>
    </location>
</feature>
<dbReference type="GO" id="GO:0022857">
    <property type="term" value="F:transmembrane transporter activity"/>
    <property type="evidence" value="ECO:0007669"/>
    <property type="project" value="InterPro"/>
</dbReference>
<evidence type="ECO:0000256" key="1">
    <source>
        <dbReference type="ARBA" id="ARBA00004141"/>
    </source>
</evidence>
<comment type="caution">
    <text evidence="8">The sequence shown here is derived from an EMBL/GenBank/DDBJ whole genome shotgun (WGS) entry which is preliminary data.</text>
</comment>
<evidence type="ECO:0000313" key="8">
    <source>
        <dbReference type="EMBL" id="KAJ9629239.1"/>
    </source>
</evidence>
<dbReference type="Proteomes" id="UP001172681">
    <property type="component" value="Unassembled WGS sequence"/>
</dbReference>
<evidence type="ECO:0000256" key="4">
    <source>
        <dbReference type="ARBA" id="ARBA00022989"/>
    </source>
</evidence>
<keyword evidence="9" id="KW-1185">Reference proteome</keyword>
<feature type="transmembrane region" description="Helical" evidence="7">
    <location>
        <begin position="188"/>
        <end position="208"/>
    </location>
</feature>
<dbReference type="PANTHER" id="PTHR45649:SF11">
    <property type="entry name" value="TRANSPORTER, PUTATIVE (EUROFUNG)-RELATED"/>
    <property type="match status" value="1"/>
</dbReference>
<feature type="region of interest" description="Disordered" evidence="6">
    <location>
        <begin position="1"/>
        <end position="24"/>
    </location>
</feature>
<sequence>MDETAINASSVRSLKDDTKNNSAAETPLNKEDLIVVGSINSVEDADDVVLRANGHDPAMQRQFKWLSALGLAFSITNSWVGYLSNFGQNLIYNGPRMVIFGLVLAFFVQFAVTLGLSELASAFPSSGGQYHFCYILAPKKHKRFAAFIIGWMSVVAWWVVTSSGLSLAAVSICGLARFFHPDFVIHAYQIWLVYVGCAFITIVPLFLAPSKVSVTVQVTLFLSLIGMVLMFIIVLAMRQQVQPASWITQGGLGTSGWNDGTAWLLGITNAMYTFGGTDGAIHISEEMSQPGRRVPQVMGATMLVGILTALPIMLALMFCMNDLDAVINSPLPSLEIVYQATGSKAATSFTIIWLAVIYVICLTAQWVTAGRIAWAFARDHGVPFSNYFARIDPYFKFPVRTTVAAFVFVCCYGLLYLASTTAFNSIVTGAVLYLNITYAVPQGIALFQGRKKLPPRYLNLGWLGYFCNAFSCLWIVILGVMVCFPPSIPTSTATMNYTSVILVGLFTIFIIFWFTIGRNFEGPHIQWDMIQVANQISRAKNPTASSSRRASVEA</sequence>
<dbReference type="Pfam" id="PF13520">
    <property type="entry name" value="AA_permease_2"/>
    <property type="match status" value="1"/>
</dbReference>
<feature type="transmembrane region" description="Helical" evidence="7">
    <location>
        <begin position="144"/>
        <end position="176"/>
    </location>
</feature>
<feature type="transmembrane region" description="Helical" evidence="7">
    <location>
        <begin position="397"/>
        <end position="416"/>
    </location>
</feature>
<keyword evidence="5 7" id="KW-0472">Membrane</keyword>
<feature type="transmembrane region" description="Helical" evidence="7">
    <location>
        <begin position="494"/>
        <end position="516"/>
    </location>
</feature>
<feature type="transmembrane region" description="Helical" evidence="7">
    <location>
        <begin position="351"/>
        <end position="376"/>
    </location>
</feature>
<evidence type="ECO:0000256" key="6">
    <source>
        <dbReference type="SAM" id="MobiDB-lite"/>
    </source>
</evidence>
<dbReference type="AlphaFoldDB" id="A0AA39CVH1"/>
<feature type="compositionally biased region" description="Polar residues" evidence="6">
    <location>
        <begin position="1"/>
        <end position="12"/>
    </location>
</feature>
<keyword evidence="3 7" id="KW-0812">Transmembrane</keyword>
<evidence type="ECO:0000256" key="5">
    <source>
        <dbReference type="ARBA" id="ARBA00023136"/>
    </source>
</evidence>
<feature type="transmembrane region" description="Helical" evidence="7">
    <location>
        <begin position="422"/>
        <end position="441"/>
    </location>
</feature>
<accession>A0AA39CVH1</accession>
<evidence type="ECO:0000256" key="7">
    <source>
        <dbReference type="SAM" id="Phobius"/>
    </source>
</evidence>
<dbReference type="PIRSF" id="PIRSF006060">
    <property type="entry name" value="AA_transporter"/>
    <property type="match status" value="1"/>
</dbReference>
<dbReference type="GO" id="GO:0016020">
    <property type="term" value="C:membrane"/>
    <property type="evidence" value="ECO:0007669"/>
    <property type="project" value="UniProtKB-SubCell"/>
</dbReference>
<protein>
    <recommendedName>
        <fullName evidence="10">Choline transporter</fullName>
    </recommendedName>
</protein>